<accession>A0ABD2NPZ3</accession>
<evidence type="ECO:0000313" key="1">
    <source>
        <dbReference type="EMBL" id="KAL3280710.1"/>
    </source>
</evidence>
<dbReference type="EMBL" id="JABFTP020000144">
    <property type="protein sequence ID" value="KAL3280710.1"/>
    <property type="molecule type" value="Genomic_DNA"/>
</dbReference>
<organism evidence="1 2">
    <name type="scientific">Cryptolaemus montrouzieri</name>
    <dbReference type="NCBI Taxonomy" id="559131"/>
    <lineage>
        <taxon>Eukaryota</taxon>
        <taxon>Metazoa</taxon>
        <taxon>Ecdysozoa</taxon>
        <taxon>Arthropoda</taxon>
        <taxon>Hexapoda</taxon>
        <taxon>Insecta</taxon>
        <taxon>Pterygota</taxon>
        <taxon>Neoptera</taxon>
        <taxon>Endopterygota</taxon>
        <taxon>Coleoptera</taxon>
        <taxon>Polyphaga</taxon>
        <taxon>Cucujiformia</taxon>
        <taxon>Coccinelloidea</taxon>
        <taxon>Coccinellidae</taxon>
        <taxon>Scymninae</taxon>
        <taxon>Scymnini</taxon>
        <taxon>Cryptolaemus</taxon>
    </lineage>
</organism>
<dbReference type="CDD" id="cd00866">
    <property type="entry name" value="PEBP_euk"/>
    <property type="match status" value="1"/>
</dbReference>
<dbReference type="PANTHER" id="PTHR11362:SF152">
    <property type="entry name" value="ODORANT-BINDING PROTEIN A5-LIKE PROTEIN"/>
    <property type="match status" value="1"/>
</dbReference>
<keyword evidence="2" id="KW-1185">Reference proteome</keyword>
<proteinExistence type="predicted"/>
<dbReference type="AlphaFoldDB" id="A0ABD2NPZ3"/>
<dbReference type="InterPro" id="IPR035810">
    <property type="entry name" value="PEBP_euk"/>
</dbReference>
<sequence>MNKDSIVPDVIDVAPSAAIKIKYPNGKEVDFGSELTPTEVKDEPSVQWEAKSDKYYLLVMTDPDPVPAVREVKHWLVGNIKGNDVGNGEVFAEYLGSGPPKGTGLHRYIFLVYEQPGKIDFEEPPKTSQSSRANRLKFSIKNFAKKYNLGNPIAGNYFKAQWDEYVDERNKNVTN</sequence>
<dbReference type="Pfam" id="PF01161">
    <property type="entry name" value="PBP"/>
    <property type="match status" value="1"/>
</dbReference>
<gene>
    <name evidence="1" type="ORF">HHI36_003946</name>
</gene>
<protein>
    <recommendedName>
        <fullName evidence="3">Phosphatidylethanolamine-binding protein</fullName>
    </recommendedName>
</protein>
<dbReference type="PANTHER" id="PTHR11362">
    <property type="entry name" value="PHOSPHATIDYLETHANOLAMINE-BINDING PROTEIN"/>
    <property type="match status" value="1"/>
</dbReference>
<comment type="caution">
    <text evidence="1">The sequence shown here is derived from an EMBL/GenBank/DDBJ whole genome shotgun (WGS) entry which is preliminary data.</text>
</comment>
<dbReference type="InterPro" id="IPR008914">
    <property type="entry name" value="PEBP"/>
</dbReference>
<evidence type="ECO:0008006" key="3">
    <source>
        <dbReference type="Google" id="ProtNLM"/>
    </source>
</evidence>
<dbReference type="Proteomes" id="UP001516400">
    <property type="component" value="Unassembled WGS sequence"/>
</dbReference>
<evidence type="ECO:0000313" key="2">
    <source>
        <dbReference type="Proteomes" id="UP001516400"/>
    </source>
</evidence>
<reference evidence="1 2" key="1">
    <citation type="journal article" date="2021" name="BMC Biol.">
        <title>Horizontally acquired antibacterial genes associated with adaptive radiation of ladybird beetles.</title>
        <authorList>
            <person name="Li H.S."/>
            <person name="Tang X.F."/>
            <person name="Huang Y.H."/>
            <person name="Xu Z.Y."/>
            <person name="Chen M.L."/>
            <person name="Du X.Y."/>
            <person name="Qiu B.Y."/>
            <person name="Chen P.T."/>
            <person name="Zhang W."/>
            <person name="Slipinski A."/>
            <person name="Escalona H.E."/>
            <person name="Waterhouse R.M."/>
            <person name="Zwick A."/>
            <person name="Pang H."/>
        </authorList>
    </citation>
    <scope>NUCLEOTIDE SEQUENCE [LARGE SCALE GENOMIC DNA]</scope>
    <source>
        <strain evidence="1">SYSU2018</strain>
    </source>
</reference>
<dbReference type="Gene3D" id="3.90.280.10">
    <property type="entry name" value="PEBP-like"/>
    <property type="match status" value="1"/>
</dbReference>
<name>A0ABD2NPZ3_9CUCU</name>
<dbReference type="InterPro" id="IPR036610">
    <property type="entry name" value="PEBP-like_sf"/>
</dbReference>
<dbReference type="SUPFAM" id="SSF49777">
    <property type="entry name" value="PEBP-like"/>
    <property type="match status" value="1"/>
</dbReference>